<evidence type="ECO:0000313" key="1">
    <source>
        <dbReference type="EMBL" id="TCJ03375.1"/>
    </source>
</evidence>
<keyword evidence="2" id="KW-1185">Reference proteome</keyword>
<reference evidence="1 2" key="1">
    <citation type="submission" date="2019-03" db="EMBL/GenBank/DDBJ databases">
        <authorList>
            <person name="Jensen L."/>
            <person name="Storgaard J."/>
            <person name="Sulaj E."/>
            <person name="Schramm A."/>
            <person name="Marshall I.P.G."/>
        </authorList>
    </citation>
    <scope>NUCLEOTIDE SEQUENCE [LARGE SCALE GENOMIC DNA]</scope>
    <source>
        <strain evidence="1 2">2017H2G3</strain>
    </source>
</reference>
<dbReference type="EMBL" id="SJTH01000018">
    <property type="protein sequence ID" value="TCJ03375.1"/>
    <property type="molecule type" value="Genomic_DNA"/>
</dbReference>
<dbReference type="InterPro" id="IPR019587">
    <property type="entry name" value="Polyketide_cyclase/dehydratase"/>
</dbReference>
<evidence type="ECO:0000313" key="2">
    <source>
        <dbReference type="Proteomes" id="UP000293846"/>
    </source>
</evidence>
<dbReference type="STRING" id="1742358.GCA_001439605_04326"/>
<gene>
    <name evidence="1" type="ORF">E0Y62_14870</name>
</gene>
<accession>A0A4V2NU83</accession>
<organism evidence="1 2">
    <name type="scientific">Cytobacillus praedii</name>
    <dbReference type="NCBI Taxonomy" id="1742358"/>
    <lineage>
        <taxon>Bacteria</taxon>
        <taxon>Bacillati</taxon>
        <taxon>Bacillota</taxon>
        <taxon>Bacilli</taxon>
        <taxon>Bacillales</taxon>
        <taxon>Bacillaceae</taxon>
        <taxon>Cytobacillus</taxon>
    </lineage>
</organism>
<dbReference type="InterPro" id="IPR023393">
    <property type="entry name" value="START-like_dom_sf"/>
</dbReference>
<dbReference type="Gene3D" id="3.30.530.20">
    <property type="match status" value="1"/>
</dbReference>
<dbReference type="RefSeq" id="WP_131237540.1">
    <property type="nucleotide sequence ID" value="NZ_SJTH01000018.1"/>
</dbReference>
<dbReference type="Pfam" id="PF10604">
    <property type="entry name" value="Polyketide_cyc2"/>
    <property type="match status" value="1"/>
</dbReference>
<proteinExistence type="predicted"/>
<protein>
    <submittedName>
        <fullName evidence="1">Polyketide cyclase / dehydrase and lipid transport</fullName>
    </submittedName>
</protein>
<comment type="caution">
    <text evidence="1">The sequence shown here is derived from an EMBL/GenBank/DDBJ whole genome shotgun (WGS) entry which is preliminary data.</text>
</comment>
<name>A0A4V2NU83_9BACI</name>
<dbReference type="SUPFAM" id="SSF55961">
    <property type="entry name" value="Bet v1-like"/>
    <property type="match status" value="1"/>
</dbReference>
<dbReference type="AlphaFoldDB" id="A0A4V2NU83"/>
<sequence>MSIQFEVKRTTKVSKHTAFKGLLDLDSAKRWMQGFVRIERLDEGPMQAGSQWMETRKMFGKEATEHFEVVELKEPEKIVLRCDGTKGTTGKGEFVFTYIVASVDDQTVITLNSEIKGLTGLTKIFGKMMAGTFIKACAKDLDGLISYLANEPAK</sequence>
<dbReference type="Proteomes" id="UP000293846">
    <property type="component" value="Unassembled WGS sequence"/>
</dbReference>
<dbReference type="OrthoDB" id="4773254at2"/>